<evidence type="ECO:0000256" key="1">
    <source>
        <dbReference type="SAM" id="MobiDB-lite"/>
    </source>
</evidence>
<reference evidence="3 4" key="1">
    <citation type="submission" date="2011-10" db="EMBL/GenBank/DDBJ databases">
        <authorList>
            <person name="Genoscope - CEA"/>
        </authorList>
    </citation>
    <scope>NUCLEOTIDE SEQUENCE [LARGE SCALE GENOMIC DNA]</scope>
    <source>
        <strain evidence="3 4">RCC 1105</strain>
    </source>
</reference>
<dbReference type="InterPro" id="IPR044690">
    <property type="entry name" value="CAS_plant"/>
</dbReference>
<dbReference type="AlphaFoldDB" id="K8E9H8"/>
<dbReference type="GO" id="GO:0009704">
    <property type="term" value="P:de-etiolation"/>
    <property type="evidence" value="ECO:0007669"/>
    <property type="project" value="InterPro"/>
</dbReference>
<dbReference type="GO" id="GO:0071277">
    <property type="term" value="P:cellular response to calcium ion"/>
    <property type="evidence" value="ECO:0007669"/>
    <property type="project" value="InterPro"/>
</dbReference>
<dbReference type="STRING" id="41875.K8E9H8"/>
<sequence length="601" mass="63259">MSGTQMMTTMRASTTIRCCASSNQQKSTSSSSSSRRIPKSSSNNISNEAGKDALPSSRATATAAVSSVAALSSAGPALADGLSDFQVPDMSSAMAEMPKVDFSGFASKLKDIKVPEIDTSAFDELKEKASSALDDATSALDDFDPNALQAQLQSKVSEIQSTPAPVTVPSIPKPSVSVTIETPSASVEMPAMPAMPAMPEMPAMPAMPAMPEMPAMSEMPVLPEMPAMPELPELPPLPDLPSVEDVMASFTSVIDSVPVPEDLQPLVAAIKQNPDTGVALLAFIFGSPVLLAVLGAALRGYDGDVRPKACYESLEKNGNAKIIDTRSEEAIRNEGVPDLRGSARNKGEIVRVVKLNEKERRQTRGARQIELTIAAEKIKKLSSIGSKLYFIGPDAKDLAKTVKSETFARKCYTISGGFEGYRSSGLKLRKGGYKKNVAEVAAEEASEIGSRATRAVQSSVGSVSTTVKTADDSMKVVYGLLALGVVVGAIEYEKTLQFIGVVGIELTLLNAFLSYENPLDAISAFGNFVSPVTQPITNAIGAKAGEVANEAVSIASEKVKESVSEISVPEVDLDQIPGGSGLKRSLEKRGASKQSAVEEDE</sequence>
<dbReference type="RefSeq" id="XP_007515498.1">
    <property type="nucleotide sequence ID" value="XM_007515436.1"/>
</dbReference>
<organism evidence="3 4">
    <name type="scientific">Bathycoccus prasinos</name>
    <dbReference type="NCBI Taxonomy" id="41875"/>
    <lineage>
        <taxon>Eukaryota</taxon>
        <taxon>Viridiplantae</taxon>
        <taxon>Chlorophyta</taxon>
        <taxon>Mamiellophyceae</taxon>
        <taxon>Mamiellales</taxon>
        <taxon>Bathycoccaceae</taxon>
        <taxon>Bathycoccus</taxon>
    </lineage>
</organism>
<feature type="region of interest" description="Disordered" evidence="1">
    <location>
        <begin position="1"/>
        <end position="56"/>
    </location>
</feature>
<feature type="compositionally biased region" description="Polar residues" evidence="1">
    <location>
        <begin position="1"/>
        <end position="16"/>
    </location>
</feature>
<dbReference type="eggNOG" id="ENOG502QS91">
    <property type="taxonomic scope" value="Eukaryota"/>
</dbReference>
<dbReference type="PANTHER" id="PTHR34209">
    <property type="entry name" value="RHODANESE/CELL CYCLE CONTROL PHOSPHATASE SUPERFAMILY PROTEIN"/>
    <property type="match status" value="1"/>
</dbReference>
<dbReference type="Gene3D" id="3.40.250.10">
    <property type="entry name" value="Rhodanese-like domain"/>
    <property type="match status" value="1"/>
</dbReference>
<dbReference type="OrthoDB" id="551300at2759"/>
<dbReference type="GO" id="GO:0090333">
    <property type="term" value="P:regulation of stomatal closure"/>
    <property type="evidence" value="ECO:0007669"/>
    <property type="project" value="InterPro"/>
</dbReference>
<dbReference type="InterPro" id="IPR036873">
    <property type="entry name" value="Rhodanese-like_dom_sf"/>
</dbReference>
<gene>
    <name evidence="3" type="ORF">Bathy01g05050</name>
</gene>
<accession>K8E9H8</accession>
<dbReference type="EMBL" id="FO082278">
    <property type="protein sequence ID" value="CCO14377.1"/>
    <property type="molecule type" value="Genomic_DNA"/>
</dbReference>
<dbReference type="Proteomes" id="UP000198341">
    <property type="component" value="Chromosome 1"/>
</dbReference>
<evidence type="ECO:0008006" key="5">
    <source>
        <dbReference type="Google" id="ProtNLM"/>
    </source>
</evidence>
<evidence type="ECO:0000313" key="3">
    <source>
        <dbReference type="EMBL" id="CCO14377.1"/>
    </source>
</evidence>
<dbReference type="GeneID" id="19018240"/>
<protein>
    <recommendedName>
        <fullName evidence="5">Rhodanese domain-containing protein</fullName>
    </recommendedName>
</protein>
<feature type="region of interest" description="Disordered" evidence="1">
    <location>
        <begin position="575"/>
        <end position="601"/>
    </location>
</feature>
<dbReference type="PANTHER" id="PTHR34209:SF1">
    <property type="entry name" value="CALCIUM SENSING RECEPTOR, CHLOROPLASTIC"/>
    <property type="match status" value="1"/>
</dbReference>
<evidence type="ECO:0000313" key="4">
    <source>
        <dbReference type="Proteomes" id="UP000198341"/>
    </source>
</evidence>
<keyword evidence="2" id="KW-0472">Membrane</keyword>
<keyword evidence="2" id="KW-1133">Transmembrane helix</keyword>
<feature type="compositionally biased region" description="Low complexity" evidence="1">
    <location>
        <begin position="21"/>
        <end position="47"/>
    </location>
</feature>
<keyword evidence="4" id="KW-1185">Reference proteome</keyword>
<keyword evidence="2" id="KW-0812">Transmembrane</keyword>
<proteinExistence type="predicted"/>
<feature type="transmembrane region" description="Helical" evidence="2">
    <location>
        <begin position="278"/>
        <end position="298"/>
    </location>
</feature>
<evidence type="ECO:0000256" key="2">
    <source>
        <dbReference type="SAM" id="Phobius"/>
    </source>
</evidence>
<dbReference type="KEGG" id="bpg:Bathy01g05050"/>
<name>K8E9H8_9CHLO</name>